<dbReference type="Pfam" id="PF13946">
    <property type="entry name" value="DUF4214"/>
    <property type="match status" value="1"/>
</dbReference>
<evidence type="ECO:0000259" key="1">
    <source>
        <dbReference type="Pfam" id="PF13946"/>
    </source>
</evidence>
<evidence type="ECO:0000313" key="3">
    <source>
        <dbReference type="Proteomes" id="UP000533905"/>
    </source>
</evidence>
<gene>
    <name evidence="2" type="ORF">HGB41_12100</name>
</gene>
<comment type="caution">
    <text evidence="2">The sequence shown here is derived from an EMBL/GenBank/DDBJ whole genome shotgun (WGS) entry which is preliminary data.</text>
</comment>
<keyword evidence="3" id="KW-1185">Reference proteome</keyword>
<dbReference type="Proteomes" id="UP000533905">
    <property type="component" value="Unassembled WGS sequence"/>
</dbReference>
<evidence type="ECO:0000313" key="2">
    <source>
        <dbReference type="EMBL" id="NNG23736.1"/>
    </source>
</evidence>
<reference evidence="2 3" key="1">
    <citation type="submission" date="2020-04" db="EMBL/GenBank/DDBJ databases">
        <title>Massilia sp. nov., a cold adapted bacteria isolated from Arctic soil.</title>
        <authorList>
            <person name="Son J."/>
            <person name="Ka J.-O."/>
        </authorList>
    </citation>
    <scope>NUCLEOTIDE SEQUENCE [LARGE SCALE GENOMIC DNA]</scope>
    <source>
        <strain evidence="2 3">ML15P13</strain>
    </source>
</reference>
<proteinExistence type="predicted"/>
<organism evidence="2 3">
    <name type="scientific">Telluria aromaticivorans</name>
    <dbReference type="NCBI Taxonomy" id="2725995"/>
    <lineage>
        <taxon>Bacteria</taxon>
        <taxon>Pseudomonadati</taxon>
        <taxon>Pseudomonadota</taxon>
        <taxon>Betaproteobacteria</taxon>
        <taxon>Burkholderiales</taxon>
        <taxon>Oxalobacteraceae</taxon>
        <taxon>Telluria group</taxon>
        <taxon>Telluria</taxon>
    </lineage>
</organism>
<dbReference type="EMBL" id="JABAIV010000003">
    <property type="protein sequence ID" value="NNG23736.1"/>
    <property type="molecule type" value="Genomic_DNA"/>
</dbReference>
<feature type="domain" description="DUF4214" evidence="1">
    <location>
        <begin position="67"/>
        <end position="125"/>
    </location>
</feature>
<protein>
    <submittedName>
        <fullName evidence="2">DUF4214 domain-containing protein</fullName>
    </submittedName>
</protein>
<dbReference type="RefSeq" id="WP_171084568.1">
    <property type="nucleotide sequence ID" value="NZ_JABAIV010000003.1"/>
</dbReference>
<dbReference type="InterPro" id="IPR025282">
    <property type="entry name" value="DUF4214"/>
</dbReference>
<accession>A0A7Y2JZF5</accession>
<sequence length="291" mass="30228">MSVAAPVAADYHRVVQQIYVGYFGRPADVGGLDWHAKVLLAAGAPVDIGGIARAYGSNAMLRTEIDSFGTSAESAALYPGNNAQFIEGLYRNLFGRAADAGGLAYWVNLLDRQLITRASAAIQLMSGAVDTDTVIIANKTSAASAFTTRITTPIQERGYDGLTANAVARTMLNQVGLATDLAAFNTTIGATLSALAGSVASANGWDIVAAVPAMNSIASKAPVVLSTQVIARLPAVPVSPPVPASLAAAREGSNLKLWLYDPRSTGSLALSTGLPAQRDGRWRFPVPRGQC</sequence>
<name>A0A7Y2JZF5_9BURK</name>
<dbReference type="AlphaFoldDB" id="A0A7Y2JZF5"/>